<gene>
    <name evidence="2" type="ORF">A3C12_00060</name>
</gene>
<evidence type="ECO:0000313" key="3">
    <source>
        <dbReference type="Proteomes" id="UP000178710"/>
    </source>
</evidence>
<dbReference type="InterPro" id="IPR014509">
    <property type="entry name" value="YjdF-like"/>
</dbReference>
<comment type="caution">
    <text evidence="2">The sequence shown here is derived from an EMBL/GenBank/DDBJ whole genome shotgun (WGS) entry which is preliminary data.</text>
</comment>
<dbReference type="AlphaFoldDB" id="A0A1G2KRT1"/>
<name>A0A1G2KRT1_9BACT</name>
<evidence type="ECO:0000256" key="1">
    <source>
        <dbReference type="SAM" id="Phobius"/>
    </source>
</evidence>
<keyword evidence="1" id="KW-1133">Transmembrane helix</keyword>
<feature type="transmembrane region" description="Helical" evidence="1">
    <location>
        <begin position="37"/>
        <end position="57"/>
    </location>
</feature>
<protein>
    <submittedName>
        <fullName evidence="2">Uncharacterized protein</fullName>
    </submittedName>
</protein>
<dbReference type="Pfam" id="PF09997">
    <property type="entry name" value="DUF2238"/>
    <property type="match status" value="1"/>
</dbReference>
<proteinExistence type="predicted"/>
<feature type="transmembrane region" description="Helical" evidence="1">
    <location>
        <begin position="63"/>
        <end position="86"/>
    </location>
</feature>
<sequence length="162" mass="18603">MSCAIIKQRHHSCRTFYFNVFAETRTMHFPTKEKPTISTIGVMLGLLLGVHFIAVATDAYREIIWIDIPIHLLGGLIMGSAFLWYARRWLPKIRHESKRMVFILLLLGWTALLGVSFEFFEFSYDHLIATPYGWQKAQLGNADTMKDLLDDLLGGLLVLVIF</sequence>
<accession>A0A1G2KRT1</accession>
<keyword evidence="1" id="KW-0472">Membrane</keyword>
<dbReference type="EMBL" id="MHQK01000008">
    <property type="protein sequence ID" value="OHA02148.1"/>
    <property type="molecule type" value="Genomic_DNA"/>
</dbReference>
<reference evidence="2 3" key="1">
    <citation type="journal article" date="2016" name="Nat. Commun.">
        <title>Thousands of microbial genomes shed light on interconnected biogeochemical processes in an aquifer system.</title>
        <authorList>
            <person name="Anantharaman K."/>
            <person name="Brown C.T."/>
            <person name="Hug L.A."/>
            <person name="Sharon I."/>
            <person name="Castelle C.J."/>
            <person name="Probst A.J."/>
            <person name="Thomas B.C."/>
            <person name="Singh A."/>
            <person name="Wilkins M.J."/>
            <person name="Karaoz U."/>
            <person name="Brodie E.L."/>
            <person name="Williams K.H."/>
            <person name="Hubbard S.S."/>
            <person name="Banfield J.F."/>
        </authorList>
    </citation>
    <scope>NUCLEOTIDE SEQUENCE [LARGE SCALE GENOMIC DNA]</scope>
</reference>
<evidence type="ECO:0000313" key="2">
    <source>
        <dbReference type="EMBL" id="OHA02148.1"/>
    </source>
</evidence>
<feature type="transmembrane region" description="Helical" evidence="1">
    <location>
        <begin position="98"/>
        <end position="117"/>
    </location>
</feature>
<organism evidence="2 3">
    <name type="scientific">Candidatus Sungbacteria bacterium RIFCSPHIGHO2_02_FULL_49_20</name>
    <dbReference type="NCBI Taxonomy" id="1802272"/>
    <lineage>
        <taxon>Bacteria</taxon>
        <taxon>Candidatus Sungiibacteriota</taxon>
    </lineage>
</organism>
<keyword evidence="1" id="KW-0812">Transmembrane</keyword>
<dbReference type="Proteomes" id="UP000178710">
    <property type="component" value="Unassembled WGS sequence"/>
</dbReference>